<name>A0ABD3U659_9LAMI</name>
<keyword evidence="1" id="KW-0472">Membrane</keyword>
<evidence type="ECO:0000313" key="3">
    <source>
        <dbReference type="Proteomes" id="UP001634393"/>
    </source>
</evidence>
<gene>
    <name evidence="2" type="ORF">ACJIZ3_001945</name>
</gene>
<comment type="caution">
    <text evidence="2">The sequence shown here is derived from an EMBL/GenBank/DDBJ whole genome shotgun (WGS) entry which is preliminary data.</text>
</comment>
<evidence type="ECO:0000313" key="2">
    <source>
        <dbReference type="EMBL" id="KAL3844542.1"/>
    </source>
</evidence>
<keyword evidence="1" id="KW-1133">Transmembrane helix</keyword>
<dbReference type="InterPro" id="IPR055301">
    <property type="entry name" value="Lea14-like_2"/>
</dbReference>
<keyword evidence="3" id="KW-1185">Reference proteome</keyword>
<dbReference type="AlphaFoldDB" id="A0ABD3U659"/>
<dbReference type="EMBL" id="JBJXBP010000002">
    <property type="protein sequence ID" value="KAL3844542.1"/>
    <property type="molecule type" value="Genomic_DNA"/>
</dbReference>
<evidence type="ECO:0000256" key="1">
    <source>
        <dbReference type="SAM" id="Phobius"/>
    </source>
</evidence>
<organism evidence="2 3">
    <name type="scientific">Penstemon smallii</name>
    <dbReference type="NCBI Taxonomy" id="265156"/>
    <lineage>
        <taxon>Eukaryota</taxon>
        <taxon>Viridiplantae</taxon>
        <taxon>Streptophyta</taxon>
        <taxon>Embryophyta</taxon>
        <taxon>Tracheophyta</taxon>
        <taxon>Spermatophyta</taxon>
        <taxon>Magnoliopsida</taxon>
        <taxon>eudicotyledons</taxon>
        <taxon>Gunneridae</taxon>
        <taxon>Pentapetalae</taxon>
        <taxon>asterids</taxon>
        <taxon>lamiids</taxon>
        <taxon>Lamiales</taxon>
        <taxon>Plantaginaceae</taxon>
        <taxon>Cheloneae</taxon>
        <taxon>Penstemon</taxon>
    </lineage>
</organism>
<reference evidence="2 3" key="1">
    <citation type="submission" date="2024-12" db="EMBL/GenBank/DDBJ databases">
        <title>The unique morphological basis and parallel evolutionary history of personate flowers in Penstemon.</title>
        <authorList>
            <person name="Depatie T.H."/>
            <person name="Wessinger C.A."/>
        </authorList>
    </citation>
    <scope>NUCLEOTIDE SEQUENCE [LARGE SCALE GENOMIC DNA]</scope>
    <source>
        <strain evidence="2">WTNN_2</strain>
        <tissue evidence="2">Leaf</tissue>
    </source>
</reference>
<dbReference type="Proteomes" id="UP001634393">
    <property type="component" value="Unassembled WGS sequence"/>
</dbReference>
<accession>A0ABD3U659</accession>
<feature type="transmembrane region" description="Helical" evidence="1">
    <location>
        <begin position="55"/>
        <end position="78"/>
    </location>
</feature>
<keyword evidence="1" id="KW-0812">Transmembrane</keyword>
<dbReference type="PANTHER" id="PTHR31852">
    <property type="entry name" value="LATE EMBRYOGENESIS ABUNDANT (LEA) HYDROXYPROLINE-RICH GLYCOPROTEIN FAMILY"/>
    <property type="match status" value="1"/>
</dbReference>
<protein>
    <recommendedName>
        <fullName evidence="4">Late embryogenesis abundant protein LEA-2 subgroup domain-containing protein</fullName>
    </recommendedName>
</protein>
<evidence type="ECO:0008006" key="4">
    <source>
        <dbReference type="Google" id="ProtNLM"/>
    </source>
</evidence>
<sequence>MAEEKHQQQHEVQLGYPLAPSTNVPRSHEQLESAPTNTYQSQQQLMMKKKNRMKCLAYIALFAVFQTAIILVFVLTIIRVRTPRVRLDDITVTNNGNLRFSARVLIRNRNFGRYNIHSSLATIRSADGSMIGQFVIPDARVRTLSTRRIYVTGDLNSLGSSSNSNSGAGVLSVTVNARLRGEVEFFRVFERRRSADLSCTIMNIDLSNNSVQNFRCQGL</sequence>
<proteinExistence type="predicted"/>